<gene>
    <name evidence="2" type="ORF">AMS68_007374</name>
</gene>
<dbReference type="AlphaFoldDB" id="A0A6H0Y4A3"/>
<keyword evidence="1" id="KW-0732">Signal</keyword>
<evidence type="ECO:0000256" key="1">
    <source>
        <dbReference type="SAM" id="SignalP"/>
    </source>
</evidence>
<sequence>MKTIFSFGALALAFMPAFVMGQKPPPVYAETLNSDQYGHHKGDIRIVLPPFAADQLNSAIAQFGGHAQCPNPQTKRQAPPDAAAQQARLAALTRALMPLAIPGGALNAFGLQNAITLPMFRDPIVQGQIIAVQAWASCQALYTKINPKLLNNLVELVFYAVRDFCTAASQDLQSTHTLQSTIWILVVDIDTKQSDDNDDHCPVKKSQSPVCQDCGGNDSNQCTTGKYKDCSCLDHAVVLTQPGNRRDLEKAQVVMADLIHQDWPNVRKTDGGDLQCGTAYDQGNANYFAAFDTINRAAAFFCKSMVDRKIKFEAKKPHEMHELHYNNHLWDPI</sequence>
<accession>A0A6H0Y4A3</accession>
<evidence type="ECO:0000313" key="2">
    <source>
        <dbReference type="EMBL" id="QIX01857.1"/>
    </source>
</evidence>
<dbReference type="EMBL" id="CP051143">
    <property type="protein sequence ID" value="QIX01857.1"/>
    <property type="molecule type" value="Genomic_DNA"/>
</dbReference>
<organism evidence="2 3">
    <name type="scientific">Peltaster fructicola</name>
    <dbReference type="NCBI Taxonomy" id="286661"/>
    <lineage>
        <taxon>Eukaryota</taxon>
        <taxon>Fungi</taxon>
        <taxon>Dikarya</taxon>
        <taxon>Ascomycota</taxon>
        <taxon>Pezizomycotina</taxon>
        <taxon>Dothideomycetes</taxon>
        <taxon>Dothideomycetes incertae sedis</taxon>
        <taxon>Peltaster</taxon>
    </lineage>
</organism>
<feature type="chain" id="PRO_5026301761" evidence="1">
    <location>
        <begin position="22"/>
        <end position="333"/>
    </location>
</feature>
<dbReference type="Proteomes" id="UP000503462">
    <property type="component" value="Chromosome 5"/>
</dbReference>
<feature type="signal peptide" evidence="1">
    <location>
        <begin position="1"/>
        <end position="21"/>
    </location>
</feature>
<name>A0A6H0Y4A3_9PEZI</name>
<reference evidence="2 3" key="1">
    <citation type="journal article" date="2016" name="Sci. Rep.">
        <title>Peltaster fructicola genome reveals evolution from an invasive phytopathogen to an ectophytic parasite.</title>
        <authorList>
            <person name="Xu C."/>
            <person name="Chen H."/>
            <person name="Gleason M.L."/>
            <person name="Xu J.R."/>
            <person name="Liu H."/>
            <person name="Zhang R."/>
            <person name="Sun G."/>
        </authorList>
    </citation>
    <scope>NUCLEOTIDE SEQUENCE [LARGE SCALE GENOMIC DNA]</scope>
    <source>
        <strain evidence="2 3">LNHT1506</strain>
    </source>
</reference>
<keyword evidence="3" id="KW-1185">Reference proteome</keyword>
<proteinExistence type="predicted"/>
<protein>
    <submittedName>
        <fullName evidence="2">Uncharacterized protein</fullName>
    </submittedName>
</protein>
<evidence type="ECO:0000313" key="3">
    <source>
        <dbReference type="Proteomes" id="UP000503462"/>
    </source>
</evidence>